<dbReference type="Gene3D" id="3.90.79.10">
    <property type="entry name" value="Nucleoside Triphosphate Pyrophosphohydrolase"/>
    <property type="match status" value="1"/>
</dbReference>
<evidence type="ECO:0000256" key="15">
    <source>
        <dbReference type="ARBA" id="ARBA00041979"/>
    </source>
</evidence>
<dbReference type="InterPro" id="IPR000086">
    <property type="entry name" value="NUDIX_hydrolase_dom"/>
</dbReference>
<dbReference type="SUPFAM" id="SSF55811">
    <property type="entry name" value="Nudix"/>
    <property type="match status" value="1"/>
</dbReference>
<evidence type="ECO:0000256" key="13">
    <source>
        <dbReference type="ARBA" id="ARBA00040794"/>
    </source>
</evidence>
<dbReference type="PANTHER" id="PTHR47707">
    <property type="entry name" value="8-OXO-DGTP DIPHOSPHATASE"/>
    <property type="match status" value="1"/>
</dbReference>
<dbReference type="PANTHER" id="PTHR47707:SF1">
    <property type="entry name" value="NUDIX HYDROLASE FAMILY PROTEIN"/>
    <property type="match status" value="1"/>
</dbReference>
<proteinExistence type="inferred from homology"/>
<evidence type="ECO:0000256" key="17">
    <source>
        <dbReference type="PIRSR" id="PIRSR603561-1"/>
    </source>
</evidence>
<dbReference type="AlphaFoldDB" id="A0A4Y3INA9"/>
<dbReference type="NCBIfam" id="TIGR00586">
    <property type="entry name" value="mutt"/>
    <property type="match status" value="1"/>
</dbReference>
<evidence type="ECO:0000256" key="2">
    <source>
        <dbReference type="ARBA" id="ARBA00005582"/>
    </source>
</evidence>
<organism evidence="20 21">
    <name type="scientific">Vibrio comitans NBRC 102076</name>
    <dbReference type="NCBI Taxonomy" id="1219078"/>
    <lineage>
        <taxon>Bacteria</taxon>
        <taxon>Pseudomonadati</taxon>
        <taxon>Pseudomonadota</taxon>
        <taxon>Gammaproteobacteria</taxon>
        <taxon>Vibrionales</taxon>
        <taxon>Vibrionaceae</taxon>
        <taxon>Vibrio</taxon>
    </lineage>
</organism>
<sequence>MKRVHIVAGIILNPEKTQVYITKRHDNAHKGGLWEFPGGKVEDNESVSDAIERELFEEIGIHDLHSEPFQHFDFDYTDKSLSFDFLLIHSFKGKPYGKEGQLGQWVTVPELASYAFPEANVPVVEAVIQHFCV</sequence>
<dbReference type="Pfam" id="PF14815">
    <property type="entry name" value="NUDIX_4"/>
    <property type="match status" value="1"/>
</dbReference>
<dbReference type="CDD" id="cd03425">
    <property type="entry name" value="NUDIX_MutT_NudA_like"/>
    <property type="match status" value="1"/>
</dbReference>
<dbReference type="OrthoDB" id="9810648at2"/>
<evidence type="ECO:0000256" key="5">
    <source>
        <dbReference type="ARBA" id="ARBA00022723"/>
    </source>
</evidence>
<dbReference type="InterPro" id="IPR003561">
    <property type="entry name" value="Mutator_MutT"/>
</dbReference>
<feature type="binding site" evidence="17">
    <location>
        <position position="24"/>
    </location>
    <ligand>
        <name>8-oxo-dGTP</name>
        <dbReference type="ChEBI" id="CHEBI:77896"/>
    </ligand>
</feature>
<feature type="binding site" evidence="18">
    <location>
        <position position="58"/>
    </location>
    <ligand>
        <name>Mg(2+)</name>
        <dbReference type="ChEBI" id="CHEBI:18420"/>
    </ligand>
</feature>
<dbReference type="GO" id="GO:0044715">
    <property type="term" value="F:8-oxo-dGDP phosphatase activity"/>
    <property type="evidence" value="ECO:0007669"/>
    <property type="project" value="TreeGrafter"/>
</dbReference>
<comment type="caution">
    <text evidence="20">The sequence shown here is derived from an EMBL/GenBank/DDBJ whole genome shotgun (WGS) entry which is preliminary data.</text>
</comment>
<name>A0A4Y3INA9_9VIBR</name>
<dbReference type="InterPro" id="IPR020084">
    <property type="entry name" value="NUDIX_hydrolase_CS"/>
</dbReference>
<evidence type="ECO:0000256" key="18">
    <source>
        <dbReference type="PIRSR" id="PIRSR603561-2"/>
    </source>
</evidence>
<accession>A0A4Y3INA9</accession>
<keyword evidence="21" id="KW-1185">Reference proteome</keyword>
<keyword evidence="8 18" id="KW-0460">Magnesium</keyword>
<dbReference type="PROSITE" id="PS00893">
    <property type="entry name" value="NUDIX_BOX"/>
    <property type="match status" value="1"/>
</dbReference>
<dbReference type="InterPro" id="IPR020476">
    <property type="entry name" value="Nudix_hydrolase"/>
</dbReference>
<dbReference type="RefSeq" id="WP_141270759.1">
    <property type="nucleotide sequence ID" value="NZ_BJLH01000006.1"/>
</dbReference>
<evidence type="ECO:0000256" key="4">
    <source>
        <dbReference type="ARBA" id="ARBA00022705"/>
    </source>
</evidence>
<feature type="binding site" evidence="17">
    <location>
        <position position="29"/>
    </location>
    <ligand>
        <name>8-oxo-dGTP</name>
        <dbReference type="ChEBI" id="CHEBI:77896"/>
    </ligand>
</feature>
<feature type="domain" description="Nudix hydrolase" evidence="19">
    <location>
        <begin position="2"/>
        <end position="129"/>
    </location>
</feature>
<feature type="binding site" evidence="17">
    <location>
        <position position="120"/>
    </location>
    <ligand>
        <name>8-oxo-dGTP</name>
        <dbReference type="ChEBI" id="CHEBI:77896"/>
    </ligand>
</feature>
<evidence type="ECO:0000256" key="1">
    <source>
        <dbReference type="ARBA" id="ARBA00001946"/>
    </source>
</evidence>
<feature type="binding site" evidence="17">
    <location>
        <begin position="35"/>
        <end position="38"/>
    </location>
    <ligand>
        <name>8-oxo-dGTP</name>
        <dbReference type="ChEBI" id="CHEBI:77896"/>
    </ligand>
</feature>
<dbReference type="Proteomes" id="UP000318242">
    <property type="component" value="Unassembled WGS sequence"/>
</dbReference>
<evidence type="ECO:0000313" key="21">
    <source>
        <dbReference type="Proteomes" id="UP000318242"/>
    </source>
</evidence>
<evidence type="ECO:0000256" key="6">
    <source>
        <dbReference type="ARBA" id="ARBA00022763"/>
    </source>
</evidence>
<keyword evidence="3" id="KW-0515">Mutator protein</keyword>
<evidence type="ECO:0000256" key="3">
    <source>
        <dbReference type="ARBA" id="ARBA00022457"/>
    </source>
</evidence>
<dbReference type="PRINTS" id="PR00502">
    <property type="entry name" value="NUDIXFAMILY"/>
</dbReference>
<evidence type="ECO:0000313" key="20">
    <source>
        <dbReference type="EMBL" id="GEA60314.1"/>
    </source>
</evidence>
<gene>
    <name evidence="20" type="ORF">VCO01S_15070</name>
</gene>
<keyword evidence="9" id="KW-0234">DNA repair</keyword>
<dbReference type="GO" id="GO:0006260">
    <property type="term" value="P:DNA replication"/>
    <property type="evidence" value="ECO:0007669"/>
    <property type="project" value="UniProtKB-KW"/>
</dbReference>
<dbReference type="InterPro" id="IPR015797">
    <property type="entry name" value="NUDIX_hydrolase-like_dom_sf"/>
</dbReference>
<evidence type="ECO:0000256" key="11">
    <source>
        <dbReference type="ARBA" id="ARBA00036904"/>
    </source>
</evidence>
<dbReference type="GO" id="GO:0044716">
    <property type="term" value="F:8-oxo-GDP phosphatase activity"/>
    <property type="evidence" value="ECO:0007669"/>
    <property type="project" value="TreeGrafter"/>
</dbReference>
<comment type="similarity">
    <text evidence="2">Belongs to the Nudix hydrolase family.</text>
</comment>
<evidence type="ECO:0000256" key="8">
    <source>
        <dbReference type="ARBA" id="ARBA00022842"/>
    </source>
</evidence>
<evidence type="ECO:0000256" key="12">
    <source>
        <dbReference type="ARBA" id="ARBA00038905"/>
    </source>
</evidence>
<keyword evidence="4" id="KW-0235">DNA replication</keyword>
<dbReference type="EMBL" id="BJLH01000006">
    <property type="protein sequence ID" value="GEA60314.1"/>
    <property type="molecule type" value="Genomic_DNA"/>
</dbReference>
<keyword evidence="7" id="KW-0378">Hydrolase</keyword>
<dbReference type="GO" id="GO:0046872">
    <property type="term" value="F:metal ion binding"/>
    <property type="evidence" value="ECO:0007669"/>
    <property type="project" value="UniProtKB-KW"/>
</dbReference>
<evidence type="ECO:0000256" key="10">
    <source>
        <dbReference type="ARBA" id="ARBA00035861"/>
    </source>
</evidence>
<evidence type="ECO:0000256" key="14">
    <source>
        <dbReference type="ARBA" id="ARBA00041592"/>
    </source>
</evidence>
<evidence type="ECO:0000256" key="16">
    <source>
        <dbReference type="ARBA" id="ARBA00042798"/>
    </source>
</evidence>
<dbReference type="GO" id="GO:0035539">
    <property type="term" value="F:8-oxo-7,8-dihydrodeoxyguanosine triphosphate pyrophosphatase activity"/>
    <property type="evidence" value="ECO:0007669"/>
    <property type="project" value="UniProtKB-EC"/>
</dbReference>
<dbReference type="InterPro" id="IPR047127">
    <property type="entry name" value="MutT-like"/>
</dbReference>
<keyword evidence="6" id="KW-0227">DNA damage</keyword>
<dbReference type="InterPro" id="IPR029119">
    <property type="entry name" value="MutY_C"/>
</dbReference>
<reference evidence="20 21" key="1">
    <citation type="submission" date="2019-06" db="EMBL/GenBank/DDBJ databases">
        <title>Whole genome shotgun sequence of Vibrio comitans NBRC 102076.</title>
        <authorList>
            <person name="Hosoyama A."/>
            <person name="Uohara A."/>
            <person name="Ohji S."/>
            <person name="Ichikawa N."/>
        </authorList>
    </citation>
    <scope>NUCLEOTIDE SEQUENCE [LARGE SCALE GENOMIC DNA]</scope>
    <source>
        <strain evidence="20 21">NBRC 102076</strain>
    </source>
</reference>
<comment type="catalytic activity">
    <reaction evidence="11">
        <text>8-oxo-GTP + H2O = 8-oxo-GMP + diphosphate + H(+)</text>
        <dbReference type="Rhea" id="RHEA:67616"/>
        <dbReference type="ChEBI" id="CHEBI:15377"/>
        <dbReference type="ChEBI" id="CHEBI:15378"/>
        <dbReference type="ChEBI" id="CHEBI:33019"/>
        <dbReference type="ChEBI" id="CHEBI:143553"/>
        <dbReference type="ChEBI" id="CHEBI:145694"/>
    </reaction>
</comment>
<dbReference type="FunFam" id="3.90.79.10:FF:000014">
    <property type="entry name" value="8-oxo-dGTP diphosphatase MutT"/>
    <property type="match status" value="1"/>
</dbReference>
<dbReference type="GO" id="GO:0006281">
    <property type="term" value="P:DNA repair"/>
    <property type="evidence" value="ECO:0007669"/>
    <property type="project" value="UniProtKB-KW"/>
</dbReference>
<dbReference type="PROSITE" id="PS51462">
    <property type="entry name" value="NUDIX"/>
    <property type="match status" value="1"/>
</dbReference>
<dbReference type="EC" id="3.6.1.55" evidence="12"/>
<feature type="binding site" evidence="18">
    <location>
        <position position="38"/>
    </location>
    <ligand>
        <name>Mg(2+)</name>
        <dbReference type="ChEBI" id="CHEBI:18420"/>
    </ligand>
</feature>
<comment type="cofactor">
    <cofactor evidence="1 18">
        <name>Mg(2+)</name>
        <dbReference type="ChEBI" id="CHEBI:18420"/>
    </cofactor>
</comment>
<keyword evidence="5 18" id="KW-0479">Metal-binding</keyword>
<dbReference type="GO" id="GO:0008413">
    <property type="term" value="F:8-oxo-7,8-dihydroguanosine triphosphate pyrophosphatase activity"/>
    <property type="evidence" value="ECO:0007669"/>
    <property type="project" value="InterPro"/>
</dbReference>
<evidence type="ECO:0000256" key="7">
    <source>
        <dbReference type="ARBA" id="ARBA00022801"/>
    </source>
</evidence>
<evidence type="ECO:0000256" key="9">
    <source>
        <dbReference type="ARBA" id="ARBA00023204"/>
    </source>
</evidence>
<evidence type="ECO:0000259" key="19">
    <source>
        <dbReference type="PROSITE" id="PS51462"/>
    </source>
</evidence>
<comment type="catalytic activity">
    <reaction evidence="10">
        <text>8-oxo-dGTP + H2O = 8-oxo-dGMP + diphosphate + H(+)</text>
        <dbReference type="Rhea" id="RHEA:31575"/>
        <dbReference type="ChEBI" id="CHEBI:15377"/>
        <dbReference type="ChEBI" id="CHEBI:15378"/>
        <dbReference type="ChEBI" id="CHEBI:33019"/>
        <dbReference type="ChEBI" id="CHEBI:63224"/>
        <dbReference type="ChEBI" id="CHEBI:77896"/>
        <dbReference type="EC" id="3.6.1.55"/>
    </reaction>
</comment>
<protein>
    <recommendedName>
        <fullName evidence="13">8-oxo-dGTP diphosphatase</fullName>
        <ecNumber evidence="12">3.6.1.55</ecNumber>
    </recommendedName>
    <alternativeName>
        <fullName evidence="16">7,8-dihydro-8-oxoguanine-triphosphatase</fullName>
    </alternativeName>
    <alternativeName>
        <fullName evidence="15">Mutator protein MutT</fullName>
    </alternativeName>
    <alternativeName>
        <fullName evidence="14">dGTP pyrophosphohydrolase</fullName>
    </alternativeName>
</protein>